<keyword evidence="7" id="KW-0963">Cytoplasm</keyword>
<comment type="caution">
    <text evidence="10">The sequence shown here is derived from an EMBL/GenBank/DDBJ whole genome shotgun (WGS) entry which is preliminary data.</text>
</comment>
<dbReference type="Gene3D" id="2.40.50.140">
    <property type="entry name" value="Nucleic acid-binding proteins"/>
    <property type="match status" value="1"/>
</dbReference>
<dbReference type="GO" id="GO:0000287">
    <property type="term" value="F:magnesium ion binding"/>
    <property type="evidence" value="ECO:0007669"/>
    <property type="project" value="UniProtKB-UniRule"/>
</dbReference>
<comment type="subunit">
    <text evidence="7">Homodimer.</text>
</comment>
<keyword evidence="7 8" id="KW-0460">Magnesium</keyword>
<dbReference type="EC" id="6.1.1.6" evidence="7"/>
<dbReference type="InterPro" id="IPR044136">
    <property type="entry name" value="Lys-tRNA-ligase_II_N"/>
</dbReference>
<dbReference type="CDD" id="cd04322">
    <property type="entry name" value="LysRS_N"/>
    <property type="match status" value="1"/>
</dbReference>
<accession>A0A2H0X896</accession>
<evidence type="ECO:0000256" key="5">
    <source>
        <dbReference type="ARBA" id="ARBA00023146"/>
    </source>
</evidence>
<feature type="binding site" evidence="7">
    <location>
        <position position="405"/>
    </location>
    <ligand>
        <name>Mg(2+)</name>
        <dbReference type="ChEBI" id="CHEBI:18420"/>
        <label>2</label>
    </ligand>
</feature>
<dbReference type="PANTHER" id="PTHR42918">
    <property type="entry name" value="LYSYL-TRNA SYNTHETASE"/>
    <property type="match status" value="1"/>
</dbReference>
<protein>
    <recommendedName>
        <fullName evidence="7">Lysine--tRNA ligase</fullName>
        <ecNumber evidence="7">6.1.1.6</ecNumber>
    </recommendedName>
    <alternativeName>
        <fullName evidence="7">Lysyl-tRNA synthetase</fullName>
        <shortName evidence="7">LysRS</shortName>
    </alternativeName>
</protein>
<dbReference type="PANTHER" id="PTHR42918:SF15">
    <property type="entry name" value="LYSINE--TRNA LIGASE, CHLOROPLASTIC_MITOCHONDRIAL"/>
    <property type="match status" value="1"/>
</dbReference>
<dbReference type="AlphaFoldDB" id="A0A2H0X896"/>
<feature type="binding site" evidence="7">
    <location>
        <position position="398"/>
    </location>
    <ligand>
        <name>Mg(2+)</name>
        <dbReference type="ChEBI" id="CHEBI:18420"/>
        <label>1</label>
    </ligand>
</feature>
<comment type="subcellular location">
    <subcellularLocation>
        <location evidence="7">Cytoplasm</location>
    </subcellularLocation>
</comment>
<comment type="cofactor">
    <cofactor evidence="7 8">
        <name>Mg(2+)</name>
        <dbReference type="ChEBI" id="CHEBI:18420"/>
    </cofactor>
    <text evidence="7 8">Binds 3 Mg(2+) ions per subunit.</text>
</comment>
<gene>
    <name evidence="7 10" type="primary">lysS</name>
    <name evidence="10" type="ORF">COT52_00130</name>
</gene>
<dbReference type="InterPro" id="IPR045864">
    <property type="entry name" value="aa-tRNA-synth_II/BPL/LPL"/>
</dbReference>
<organism evidence="10 11">
    <name type="scientific">candidate division WWE3 bacterium CG08_land_8_20_14_0_20_43_13</name>
    <dbReference type="NCBI Taxonomy" id="1975087"/>
    <lineage>
        <taxon>Bacteria</taxon>
        <taxon>Katanobacteria</taxon>
    </lineage>
</organism>
<evidence type="ECO:0000256" key="4">
    <source>
        <dbReference type="ARBA" id="ARBA00022840"/>
    </source>
</evidence>
<evidence type="ECO:0000259" key="9">
    <source>
        <dbReference type="PROSITE" id="PS50862"/>
    </source>
</evidence>
<dbReference type="SUPFAM" id="SSF55681">
    <property type="entry name" value="Class II aaRS and biotin synthetases"/>
    <property type="match status" value="1"/>
</dbReference>
<evidence type="ECO:0000256" key="2">
    <source>
        <dbReference type="ARBA" id="ARBA00022723"/>
    </source>
</evidence>
<feature type="binding site" evidence="7">
    <location>
        <position position="405"/>
    </location>
    <ligand>
        <name>Mg(2+)</name>
        <dbReference type="ChEBI" id="CHEBI:18420"/>
        <label>1</label>
    </ligand>
</feature>
<dbReference type="GO" id="GO:0004824">
    <property type="term" value="F:lysine-tRNA ligase activity"/>
    <property type="evidence" value="ECO:0007669"/>
    <property type="project" value="UniProtKB-UniRule"/>
</dbReference>
<feature type="domain" description="Aminoacyl-transfer RNA synthetases class-II family profile" evidence="9">
    <location>
        <begin position="167"/>
        <end position="486"/>
    </location>
</feature>
<evidence type="ECO:0000313" key="10">
    <source>
        <dbReference type="EMBL" id="PIS21146.1"/>
    </source>
</evidence>
<evidence type="ECO:0000313" key="11">
    <source>
        <dbReference type="Proteomes" id="UP000231414"/>
    </source>
</evidence>
<dbReference type="InterPro" id="IPR004364">
    <property type="entry name" value="Aa-tRNA-synt_II"/>
</dbReference>
<comment type="catalytic activity">
    <reaction evidence="6 7 8">
        <text>tRNA(Lys) + L-lysine + ATP = L-lysyl-tRNA(Lys) + AMP + diphosphate</text>
        <dbReference type="Rhea" id="RHEA:20792"/>
        <dbReference type="Rhea" id="RHEA-COMP:9696"/>
        <dbReference type="Rhea" id="RHEA-COMP:9697"/>
        <dbReference type="ChEBI" id="CHEBI:30616"/>
        <dbReference type="ChEBI" id="CHEBI:32551"/>
        <dbReference type="ChEBI" id="CHEBI:33019"/>
        <dbReference type="ChEBI" id="CHEBI:78442"/>
        <dbReference type="ChEBI" id="CHEBI:78529"/>
        <dbReference type="ChEBI" id="CHEBI:456215"/>
        <dbReference type="EC" id="6.1.1.6"/>
    </reaction>
</comment>
<dbReference type="Pfam" id="PF00152">
    <property type="entry name" value="tRNA-synt_2"/>
    <property type="match status" value="1"/>
</dbReference>
<evidence type="ECO:0000256" key="6">
    <source>
        <dbReference type="ARBA" id="ARBA00048573"/>
    </source>
</evidence>
<evidence type="ECO:0000256" key="1">
    <source>
        <dbReference type="ARBA" id="ARBA00022598"/>
    </source>
</evidence>
<proteinExistence type="inferred from homology"/>
<dbReference type="GO" id="GO:0005524">
    <property type="term" value="F:ATP binding"/>
    <property type="evidence" value="ECO:0007669"/>
    <property type="project" value="UniProtKB-UniRule"/>
</dbReference>
<dbReference type="GO" id="GO:0005829">
    <property type="term" value="C:cytosol"/>
    <property type="evidence" value="ECO:0007669"/>
    <property type="project" value="TreeGrafter"/>
</dbReference>
<dbReference type="InterPro" id="IPR006195">
    <property type="entry name" value="aa-tRNA-synth_II"/>
</dbReference>
<keyword evidence="7" id="KW-0648">Protein biosynthesis</keyword>
<dbReference type="SUPFAM" id="SSF50249">
    <property type="entry name" value="Nucleic acid-binding proteins"/>
    <property type="match status" value="1"/>
</dbReference>
<dbReference type="InterPro" id="IPR002313">
    <property type="entry name" value="Lys-tRNA-ligase_II"/>
</dbReference>
<keyword evidence="3 7" id="KW-0547">Nucleotide-binding</keyword>
<evidence type="ECO:0000256" key="3">
    <source>
        <dbReference type="ARBA" id="ARBA00022741"/>
    </source>
</evidence>
<dbReference type="InterPro" id="IPR018149">
    <property type="entry name" value="Lys-tRNA-synth_II_C"/>
</dbReference>
<reference evidence="11" key="1">
    <citation type="submission" date="2017-09" db="EMBL/GenBank/DDBJ databases">
        <title>Depth-based differentiation of microbial function through sediment-hosted aquifers and enrichment of novel symbionts in the deep terrestrial subsurface.</title>
        <authorList>
            <person name="Probst A.J."/>
            <person name="Ladd B."/>
            <person name="Jarett J.K."/>
            <person name="Geller-Mcgrath D.E."/>
            <person name="Sieber C.M.K."/>
            <person name="Emerson J.B."/>
            <person name="Anantharaman K."/>
            <person name="Thomas B.C."/>
            <person name="Malmstrom R."/>
            <person name="Stieglmeier M."/>
            <person name="Klingl A."/>
            <person name="Woyke T."/>
            <person name="Ryan C.M."/>
            <person name="Banfield J.F."/>
        </authorList>
    </citation>
    <scope>NUCLEOTIDE SEQUENCE [LARGE SCALE GENOMIC DNA]</scope>
</reference>
<name>A0A2H0X896_UNCKA</name>
<keyword evidence="4 7" id="KW-0067">ATP-binding</keyword>
<dbReference type="InterPro" id="IPR004365">
    <property type="entry name" value="NA-bd_OB_tRNA"/>
</dbReference>
<dbReference type="NCBIfam" id="NF001756">
    <property type="entry name" value="PRK00484.1"/>
    <property type="match status" value="1"/>
</dbReference>
<dbReference type="CDD" id="cd00775">
    <property type="entry name" value="LysRS_core"/>
    <property type="match status" value="1"/>
</dbReference>
<dbReference type="HAMAP" id="MF_00252">
    <property type="entry name" value="Lys_tRNA_synth_class2"/>
    <property type="match status" value="1"/>
</dbReference>
<dbReference type="NCBIfam" id="TIGR00499">
    <property type="entry name" value="lysS_bact"/>
    <property type="match status" value="1"/>
</dbReference>
<keyword evidence="5 7" id="KW-0030">Aminoacyl-tRNA synthetase</keyword>
<dbReference type="EMBL" id="PEYW01000002">
    <property type="protein sequence ID" value="PIS21146.1"/>
    <property type="molecule type" value="Genomic_DNA"/>
</dbReference>
<comment type="similarity">
    <text evidence="7">Belongs to the class-II aminoacyl-tRNA synthetase family.</text>
</comment>
<keyword evidence="2 7" id="KW-0479">Metal-binding</keyword>
<evidence type="ECO:0000256" key="8">
    <source>
        <dbReference type="RuleBase" id="RU000336"/>
    </source>
</evidence>
<dbReference type="Proteomes" id="UP000231414">
    <property type="component" value="Unassembled WGS sequence"/>
</dbReference>
<sequence length="495" mass="56311">MSEQQSLEQIRQIRIDKLTKIRALGVDPYPPRLDQERVLISFARQLSEGTVVFVAGRVSAQRGHGGISFWDLQDDSGKIQLCFKIGELEESVRELINLIDLGDIVGISGKIFTTKAGELSVQVSQTQLLTKALRPFPCSYYGLEDKEECCRRRYLDLMVNQDSKKVFVTRSLIIRYLREFLDERGYLEVETPVLQPLYGGGLAKPFKTYHNALGLPLYLRISTELYLKRLIVGGFEKVYEIGRVFRNEGVDRRHNPEFTILETMQAYISYQENMILLEQMVEFVVNKITGSTKVDFQGQVLDFATPWARFTMVESVKNIAGIDFMELPLEQAINEAEKLGVILDAHRRSSVGLVLASVFEDKVEPTLIQPTFIYQFPVETSPLAKKCPQDGRFVERFEHFVIGGEASNNYSELNDPLEISSRFEDERKKERLGDEEAHQSDQDFVEALEYGMPPTSGLGPGIDRLVMVLTNTPNIRDVILFPAMRPKVECDQSEA</sequence>
<dbReference type="GO" id="GO:0006430">
    <property type="term" value="P:lysyl-tRNA aminoacylation"/>
    <property type="evidence" value="ECO:0007669"/>
    <property type="project" value="UniProtKB-UniRule"/>
</dbReference>
<dbReference type="PRINTS" id="PR00982">
    <property type="entry name" value="TRNASYNTHLYS"/>
</dbReference>
<keyword evidence="1 7" id="KW-0436">Ligase</keyword>
<evidence type="ECO:0000256" key="7">
    <source>
        <dbReference type="HAMAP-Rule" id="MF_00252"/>
    </source>
</evidence>
<dbReference type="GO" id="GO:0000049">
    <property type="term" value="F:tRNA binding"/>
    <property type="evidence" value="ECO:0007669"/>
    <property type="project" value="TreeGrafter"/>
</dbReference>
<dbReference type="Pfam" id="PF01336">
    <property type="entry name" value="tRNA_anti-codon"/>
    <property type="match status" value="1"/>
</dbReference>
<dbReference type="PROSITE" id="PS50862">
    <property type="entry name" value="AA_TRNA_LIGASE_II"/>
    <property type="match status" value="1"/>
</dbReference>
<dbReference type="Gene3D" id="3.30.930.10">
    <property type="entry name" value="Bira Bifunctional Protein, Domain 2"/>
    <property type="match status" value="1"/>
</dbReference>
<dbReference type="InterPro" id="IPR012340">
    <property type="entry name" value="NA-bd_OB-fold"/>
</dbReference>